<dbReference type="InterPro" id="IPR014223">
    <property type="entry name" value="ABC_CydC/D"/>
</dbReference>
<dbReference type="STRING" id="1386089.N865_00070"/>
<dbReference type="GO" id="GO:0140359">
    <property type="term" value="F:ABC-type transporter activity"/>
    <property type="evidence" value="ECO:0007669"/>
    <property type="project" value="InterPro"/>
</dbReference>
<accession>W9G7H6</accession>
<comment type="caution">
    <text evidence="10">The sequence shown here is derived from an EMBL/GenBank/DDBJ whole genome shotgun (WGS) entry which is preliminary data.</text>
</comment>
<dbReference type="Gene3D" id="1.20.1560.10">
    <property type="entry name" value="ABC transporter type 1, transmembrane domain"/>
    <property type="match status" value="1"/>
</dbReference>
<organism evidence="10 11">
    <name type="scientific">Intrasporangium oryzae NRRL B-24470</name>
    <dbReference type="NCBI Taxonomy" id="1386089"/>
    <lineage>
        <taxon>Bacteria</taxon>
        <taxon>Bacillati</taxon>
        <taxon>Actinomycetota</taxon>
        <taxon>Actinomycetes</taxon>
        <taxon>Micrococcales</taxon>
        <taxon>Intrasporangiaceae</taxon>
        <taxon>Intrasporangium</taxon>
    </lineage>
</organism>
<dbReference type="Pfam" id="PF00005">
    <property type="entry name" value="ABC_tran"/>
    <property type="match status" value="1"/>
</dbReference>
<dbReference type="InterPro" id="IPR039421">
    <property type="entry name" value="Type_1_exporter"/>
</dbReference>
<evidence type="ECO:0000256" key="2">
    <source>
        <dbReference type="ARBA" id="ARBA00022692"/>
    </source>
</evidence>
<evidence type="ECO:0000256" key="3">
    <source>
        <dbReference type="ARBA" id="ARBA00022741"/>
    </source>
</evidence>
<keyword evidence="4 10" id="KW-0067">ATP-binding</keyword>
<sequence>MTPAPSDSGLLDRPAPVAPAQHTPAVWRPSAGIVRGGLLGGIATAAGMALTATSGWLIVRASEQPVILTLLTAIVAVRAFGMARPVFRYWERLTSHDAALATLAARRTAAYDALIPLTPARLGRRRRSDVLTGVVDDLTDEVDAQVRVTVPVISTLVACGLVLALTALVALPVAGILLALAVVVAGTCVVALRLESRSLTELLDARAEVTRVSELTTSQAGELRAVGGWDTALGWLDRAQEHLARATRRLSAGRALASAAFLLAVGAAVAGIVLVVRDLDVGAPVKALLVLTPVAVSEAITPLVDAMRALARAEGSAARIAALLGLTPAVRETRGPGGTAPTLATDRPPHIELVGVTASWTGDRQDVGPIDLVLAPGSRTALIGSNGSGKSTLLAVIARHLDPTAGRCLWDGTDVTTLPLDDVRGLVALVDDEPHVFATTLRQNLLLAAPSATDDDIREALDRAGLTRLIRALPDRLDTVLGAGGRGLSGGERARLGIARALLSGRPVVLLDEPVAHLDPPTATAVITDLMRAEHADPTRTILMVTHRPEGLDLFDRVITLDPARR</sequence>
<feature type="transmembrane region" description="Helical" evidence="7">
    <location>
        <begin position="38"/>
        <end position="59"/>
    </location>
</feature>
<reference evidence="10 11" key="1">
    <citation type="submission" date="2013-08" db="EMBL/GenBank/DDBJ databases">
        <title>Intrasporangium oryzae NRRL B-24470.</title>
        <authorList>
            <person name="Liu H."/>
            <person name="Wang G."/>
        </authorList>
    </citation>
    <scope>NUCLEOTIDE SEQUENCE [LARGE SCALE GENOMIC DNA]</scope>
    <source>
        <strain evidence="10 11">NRRL B-24470</strain>
    </source>
</reference>
<dbReference type="SUPFAM" id="SSF90123">
    <property type="entry name" value="ABC transporter transmembrane region"/>
    <property type="match status" value="1"/>
</dbReference>
<dbReference type="PROSITE" id="PS50893">
    <property type="entry name" value="ABC_TRANSPORTER_2"/>
    <property type="match status" value="1"/>
</dbReference>
<evidence type="ECO:0000259" key="9">
    <source>
        <dbReference type="PROSITE" id="PS50929"/>
    </source>
</evidence>
<dbReference type="InterPro" id="IPR036640">
    <property type="entry name" value="ABC1_TM_sf"/>
</dbReference>
<evidence type="ECO:0000256" key="6">
    <source>
        <dbReference type="ARBA" id="ARBA00023136"/>
    </source>
</evidence>
<dbReference type="NCBIfam" id="TIGR02868">
    <property type="entry name" value="CydC"/>
    <property type="match status" value="1"/>
</dbReference>
<dbReference type="OrthoDB" id="3237158at2"/>
<dbReference type="InterPro" id="IPR003439">
    <property type="entry name" value="ABC_transporter-like_ATP-bd"/>
</dbReference>
<dbReference type="Proteomes" id="UP000019489">
    <property type="component" value="Unassembled WGS sequence"/>
</dbReference>
<evidence type="ECO:0000256" key="7">
    <source>
        <dbReference type="SAM" id="Phobius"/>
    </source>
</evidence>
<dbReference type="PANTHER" id="PTHR24221:SF654">
    <property type="entry name" value="ATP-BINDING CASSETTE SUB-FAMILY B MEMBER 6"/>
    <property type="match status" value="1"/>
</dbReference>
<evidence type="ECO:0000256" key="5">
    <source>
        <dbReference type="ARBA" id="ARBA00022989"/>
    </source>
</evidence>
<dbReference type="PATRIC" id="fig|1386089.3.peg.1521"/>
<evidence type="ECO:0000313" key="10">
    <source>
        <dbReference type="EMBL" id="EWT02126.1"/>
    </source>
</evidence>
<dbReference type="GO" id="GO:0045454">
    <property type="term" value="P:cell redox homeostasis"/>
    <property type="evidence" value="ECO:0007669"/>
    <property type="project" value="InterPro"/>
</dbReference>
<dbReference type="InterPro" id="IPR011527">
    <property type="entry name" value="ABC1_TM_dom"/>
</dbReference>
<keyword evidence="3" id="KW-0547">Nucleotide-binding</keyword>
<dbReference type="GO" id="GO:0005524">
    <property type="term" value="F:ATP binding"/>
    <property type="evidence" value="ECO:0007669"/>
    <property type="project" value="UniProtKB-KW"/>
</dbReference>
<evidence type="ECO:0000313" key="11">
    <source>
        <dbReference type="Proteomes" id="UP000019489"/>
    </source>
</evidence>
<protein>
    <submittedName>
        <fullName evidence="10">ABC transporter ATP-binding protein</fullName>
    </submittedName>
</protein>
<dbReference type="InterPro" id="IPR017871">
    <property type="entry name" value="ABC_transporter-like_CS"/>
</dbReference>
<dbReference type="GO" id="GO:0034775">
    <property type="term" value="P:glutathione transmembrane transport"/>
    <property type="evidence" value="ECO:0007669"/>
    <property type="project" value="InterPro"/>
</dbReference>
<dbReference type="SUPFAM" id="SSF52540">
    <property type="entry name" value="P-loop containing nucleoside triphosphate hydrolases"/>
    <property type="match status" value="1"/>
</dbReference>
<keyword evidence="6 7" id="KW-0472">Membrane</keyword>
<keyword evidence="2 7" id="KW-0812">Transmembrane</keyword>
<dbReference type="RefSeq" id="WP_084328043.1">
    <property type="nucleotide sequence ID" value="NZ_AWSA01000013.1"/>
</dbReference>
<dbReference type="GO" id="GO:0005886">
    <property type="term" value="C:plasma membrane"/>
    <property type="evidence" value="ECO:0007669"/>
    <property type="project" value="UniProtKB-SubCell"/>
</dbReference>
<dbReference type="AlphaFoldDB" id="W9G7H6"/>
<dbReference type="Gene3D" id="3.40.50.300">
    <property type="entry name" value="P-loop containing nucleotide triphosphate hydrolases"/>
    <property type="match status" value="1"/>
</dbReference>
<dbReference type="PROSITE" id="PS00211">
    <property type="entry name" value="ABC_TRANSPORTER_1"/>
    <property type="match status" value="1"/>
</dbReference>
<feature type="transmembrane region" description="Helical" evidence="7">
    <location>
        <begin position="65"/>
        <end position="83"/>
    </location>
</feature>
<dbReference type="InterPro" id="IPR027417">
    <property type="entry name" value="P-loop_NTPase"/>
</dbReference>
<evidence type="ECO:0000259" key="8">
    <source>
        <dbReference type="PROSITE" id="PS50893"/>
    </source>
</evidence>
<feature type="domain" description="ABC transporter" evidence="8">
    <location>
        <begin position="351"/>
        <end position="565"/>
    </location>
</feature>
<comment type="subcellular location">
    <subcellularLocation>
        <location evidence="1">Cell membrane</location>
        <topology evidence="1">Multi-pass membrane protein</topology>
    </subcellularLocation>
</comment>
<proteinExistence type="predicted"/>
<dbReference type="GO" id="GO:0016887">
    <property type="term" value="F:ATP hydrolysis activity"/>
    <property type="evidence" value="ECO:0007669"/>
    <property type="project" value="InterPro"/>
</dbReference>
<feature type="domain" description="ABC transmembrane type-1" evidence="9">
    <location>
        <begin position="36"/>
        <end position="275"/>
    </location>
</feature>
<evidence type="ECO:0000256" key="4">
    <source>
        <dbReference type="ARBA" id="ARBA00022840"/>
    </source>
</evidence>
<evidence type="ECO:0000256" key="1">
    <source>
        <dbReference type="ARBA" id="ARBA00004651"/>
    </source>
</evidence>
<dbReference type="eggNOG" id="COG4987">
    <property type="taxonomic scope" value="Bacteria"/>
</dbReference>
<dbReference type="EMBL" id="AWSA01000013">
    <property type="protein sequence ID" value="EWT02126.1"/>
    <property type="molecule type" value="Genomic_DNA"/>
</dbReference>
<keyword evidence="11" id="KW-1185">Reference proteome</keyword>
<dbReference type="PROSITE" id="PS50929">
    <property type="entry name" value="ABC_TM1F"/>
    <property type="match status" value="1"/>
</dbReference>
<dbReference type="InterPro" id="IPR003593">
    <property type="entry name" value="AAA+_ATPase"/>
</dbReference>
<gene>
    <name evidence="10" type="ORF">N865_00070</name>
</gene>
<keyword evidence="5 7" id="KW-1133">Transmembrane helix</keyword>
<dbReference type="PANTHER" id="PTHR24221">
    <property type="entry name" value="ATP-BINDING CASSETTE SUB-FAMILY B"/>
    <property type="match status" value="1"/>
</dbReference>
<name>W9G7H6_9MICO</name>
<feature type="transmembrane region" description="Helical" evidence="7">
    <location>
        <begin position="255"/>
        <end position="276"/>
    </location>
</feature>
<dbReference type="SMART" id="SM00382">
    <property type="entry name" value="AAA"/>
    <property type="match status" value="1"/>
</dbReference>